<evidence type="ECO:0000256" key="1">
    <source>
        <dbReference type="SAM" id="MobiDB-lite"/>
    </source>
</evidence>
<proteinExistence type="predicted"/>
<protein>
    <submittedName>
        <fullName evidence="2">Uncharacterized protein</fullName>
    </submittedName>
</protein>
<dbReference type="Proteomes" id="UP000591131">
    <property type="component" value="Unassembled WGS sequence"/>
</dbReference>
<evidence type="ECO:0000313" key="2">
    <source>
        <dbReference type="EMBL" id="KAF4648429.1"/>
    </source>
</evidence>
<dbReference type="OrthoDB" id="449805at2759"/>
<dbReference type="EMBL" id="JAAPAO010001993">
    <property type="protein sequence ID" value="KAF4648429.1"/>
    <property type="molecule type" value="Genomic_DNA"/>
</dbReference>
<feature type="non-terminal residue" evidence="2">
    <location>
        <position position="1"/>
    </location>
</feature>
<feature type="region of interest" description="Disordered" evidence="1">
    <location>
        <begin position="212"/>
        <end position="231"/>
    </location>
</feature>
<evidence type="ECO:0000313" key="3">
    <source>
        <dbReference type="Proteomes" id="UP000591131"/>
    </source>
</evidence>
<sequence>PLTASRGECRKGGWWQEHVTCRRDFTLDPVLHLSYELDESWDILTNNDGKFKRTGINFNDLPGDPSNEIEFRNGRMYGSVEDERIIVYNPRTKTWDTQAMVEDTPSAFDVSTLGSGGCRVVYSDNFKPWQVSVIYEDSTERKIGGFARNTFAVFVTPDVIVADDSNGPDTVTLNLIDIHSPEMNARVLCRVSLNINPADCLQGMEVICSNSVGRNQGNPGEQTGKWDRYGF</sequence>
<reference evidence="2 3" key="1">
    <citation type="submission" date="2020-04" db="EMBL/GenBank/DDBJ databases">
        <title>Perkinsus chesapeaki whole genome sequence.</title>
        <authorList>
            <person name="Bogema D.R."/>
        </authorList>
    </citation>
    <scope>NUCLEOTIDE SEQUENCE [LARGE SCALE GENOMIC DNA]</scope>
    <source>
        <strain evidence="2">ATCC PRA-425</strain>
    </source>
</reference>
<organism evidence="2 3">
    <name type="scientific">Perkinsus chesapeaki</name>
    <name type="common">Clam parasite</name>
    <name type="synonym">Perkinsus andrewsi</name>
    <dbReference type="NCBI Taxonomy" id="330153"/>
    <lineage>
        <taxon>Eukaryota</taxon>
        <taxon>Sar</taxon>
        <taxon>Alveolata</taxon>
        <taxon>Perkinsozoa</taxon>
        <taxon>Perkinsea</taxon>
        <taxon>Perkinsida</taxon>
        <taxon>Perkinsidae</taxon>
        <taxon>Perkinsus</taxon>
    </lineage>
</organism>
<feature type="compositionally biased region" description="Polar residues" evidence="1">
    <location>
        <begin position="212"/>
        <end position="221"/>
    </location>
</feature>
<feature type="non-terminal residue" evidence="2">
    <location>
        <position position="231"/>
    </location>
</feature>
<keyword evidence="3" id="KW-1185">Reference proteome</keyword>
<dbReference type="AlphaFoldDB" id="A0A7J6KP98"/>
<name>A0A7J6KP98_PERCH</name>
<gene>
    <name evidence="2" type="ORF">FOL47_003223</name>
</gene>
<comment type="caution">
    <text evidence="2">The sequence shown here is derived from an EMBL/GenBank/DDBJ whole genome shotgun (WGS) entry which is preliminary data.</text>
</comment>
<accession>A0A7J6KP98</accession>